<evidence type="ECO:0000313" key="3">
    <source>
        <dbReference type="EMBL" id="TYP49762.1"/>
    </source>
</evidence>
<dbReference type="PANTHER" id="PTHR46797">
    <property type="entry name" value="HTH-TYPE TRANSCRIPTIONAL REGULATOR"/>
    <property type="match status" value="1"/>
</dbReference>
<dbReference type="InterPro" id="IPR050807">
    <property type="entry name" value="TransReg_Diox_bact_type"/>
</dbReference>
<dbReference type="Gene3D" id="2.60.120.10">
    <property type="entry name" value="Jelly Rolls"/>
    <property type="match status" value="1"/>
</dbReference>
<protein>
    <submittedName>
        <fullName evidence="3">XRE family transcriptional regulator</fullName>
    </submittedName>
</protein>
<dbReference type="PROSITE" id="PS50943">
    <property type="entry name" value="HTH_CROC1"/>
    <property type="match status" value="1"/>
</dbReference>
<dbReference type="RefSeq" id="WP_148867816.1">
    <property type="nucleotide sequence ID" value="NZ_VNHO01000030.1"/>
</dbReference>
<dbReference type="InterPro" id="IPR001387">
    <property type="entry name" value="Cro/C1-type_HTH"/>
</dbReference>
<proteinExistence type="predicted"/>
<evidence type="ECO:0000256" key="1">
    <source>
        <dbReference type="ARBA" id="ARBA00023125"/>
    </source>
</evidence>
<keyword evidence="1" id="KW-0238">DNA-binding</keyword>
<dbReference type="GO" id="GO:0005829">
    <property type="term" value="C:cytosol"/>
    <property type="evidence" value="ECO:0007669"/>
    <property type="project" value="TreeGrafter"/>
</dbReference>
<sequence>MELGKKIRQLRTSKGISIAQLAKMTGLSTGIISQIERNMVSPTVDTLWKITKALDISINYFFNDGQRLSPIVRKHDRKKIILPNSRVTYMLLSPDLRRKMEILLVEIEPGECNSEELISHEGEECGFILSGTLKIKYGEEEYVLYEGDSIYFDSTVPHRYINIGDKKCISIWAMTPPSF</sequence>
<organism evidence="3 4">
    <name type="scientific">Thermosediminibacter litoriperuensis</name>
    <dbReference type="NCBI Taxonomy" id="291989"/>
    <lineage>
        <taxon>Bacteria</taxon>
        <taxon>Bacillati</taxon>
        <taxon>Bacillota</taxon>
        <taxon>Clostridia</taxon>
        <taxon>Thermosediminibacterales</taxon>
        <taxon>Thermosediminibacteraceae</taxon>
        <taxon>Thermosediminibacter</taxon>
    </lineage>
</organism>
<dbReference type="InterPro" id="IPR014710">
    <property type="entry name" value="RmlC-like_jellyroll"/>
</dbReference>
<feature type="domain" description="HTH cro/C1-type" evidence="2">
    <location>
        <begin position="7"/>
        <end position="61"/>
    </location>
</feature>
<dbReference type="GO" id="GO:0003700">
    <property type="term" value="F:DNA-binding transcription factor activity"/>
    <property type="evidence" value="ECO:0007669"/>
    <property type="project" value="TreeGrafter"/>
</dbReference>
<dbReference type="SUPFAM" id="SSF47413">
    <property type="entry name" value="lambda repressor-like DNA-binding domains"/>
    <property type="match status" value="1"/>
</dbReference>
<accession>A0A5S5AJA3</accession>
<dbReference type="OrthoDB" id="9814553at2"/>
<reference evidence="3 4" key="1">
    <citation type="submission" date="2019-07" db="EMBL/GenBank/DDBJ databases">
        <title>Genomic Encyclopedia of Type Strains, Phase I: the one thousand microbial genomes (KMG-I) project.</title>
        <authorList>
            <person name="Kyrpides N."/>
        </authorList>
    </citation>
    <scope>NUCLEOTIDE SEQUENCE [LARGE SCALE GENOMIC DNA]</scope>
    <source>
        <strain evidence="3 4">DSM 16647</strain>
    </source>
</reference>
<dbReference type="PANTHER" id="PTHR46797:SF1">
    <property type="entry name" value="METHYLPHOSPHONATE SYNTHASE"/>
    <property type="match status" value="1"/>
</dbReference>
<dbReference type="SMART" id="SM00530">
    <property type="entry name" value="HTH_XRE"/>
    <property type="match status" value="1"/>
</dbReference>
<dbReference type="Gene3D" id="1.10.260.40">
    <property type="entry name" value="lambda repressor-like DNA-binding domains"/>
    <property type="match status" value="1"/>
</dbReference>
<dbReference type="EMBL" id="VNHO01000030">
    <property type="protein sequence ID" value="TYP49762.1"/>
    <property type="molecule type" value="Genomic_DNA"/>
</dbReference>
<dbReference type="Proteomes" id="UP000322294">
    <property type="component" value="Unassembled WGS sequence"/>
</dbReference>
<dbReference type="AlphaFoldDB" id="A0A5S5AJA3"/>
<dbReference type="Pfam" id="PF01381">
    <property type="entry name" value="HTH_3"/>
    <property type="match status" value="1"/>
</dbReference>
<comment type="caution">
    <text evidence="3">The sequence shown here is derived from an EMBL/GenBank/DDBJ whole genome shotgun (WGS) entry which is preliminary data.</text>
</comment>
<keyword evidence="4" id="KW-1185">Reference proteome</keyword>
<name>A0A5S5AJA3_9FIRM</name>
<gene>
    <name evidence="3" type="ORF">LZ11_02136</name>
</gene>
<dbReference type="GO" id="GO:0003677">
    <property type="term" value="F:DNA binding"/>
    <property type="evidence" value="ECO:0007669"/>
    <property type="project" value="UniProtKB-KW"/>
</dbReference>
<dbReference type="InterPro" id="IPR011051">
    <property type="entry name" value="RmlC_Cupin_sf"/>
</dbReference>
<evidence type="ECO:0000259" key="2">
    <source>
        <dbReference type="PROSITE" id="PS50943"/>
    </source>
</evidence>
<dbReference type="InterPro" id="IPR010982">
    <property type="entry name" value="Lambda_DNA-bd_dom_sf"/>
</dbReference>
<dbReference type="InterPro" id="IPR013096">
    <property type="entry name" value="Cupin_2"/>
</dbReference>
<dbReference type="CDD" id="cd00093">
    <property type="entry name" value="HTH_XRE"/>
    <property type="match status" value="1"/>
</dbReference>
<dbReference type="Pfam" id="PF07883">
    <property type="entry name" value="Cupin_2"/>
    <property type="match status" value="1"/>
</dbReference>
<evidence type="ECO:0000313" key="4">
    <source>
        <dbReference type="Proteomes" id="UP000322294"/>
    </source>
</evidence>
<dbReference type="SUPFAM" id="SSF51182">
    <property type="entry name" value="RmlC-like cupins"/>
    <property type="match status" value="1"/>
</dbReference>
<dbReference type="CDD" id="cd02209">
    <property type="entry name" value="cupin_XRE_C"/>
    <property type="match status" value="1"/>
</dbReference>